<sequence>MRKDLFFSLDLNLLRTFMVLCQELNMRKAADKLFVTQPAVSQALKKLRFHFNDELFTKSRNGLKATPYAEELFARLKPHLDGLSAALNESSEFDPATINRPLRIALAPQVLSTLAGRLVTLLKEKAPGIELQLVNWNRSTLDELIQGEIDFGINYELASTPKEVMTEALIAIQSAVIVRTEHPVNQPTVTPHDLEGYELATLIIPDWNNNQSLAAQVMEQLGLSYSIGFSSELPSAILDVVQQTDMYFPSHHLFPIERFPNLRMMDVEIDCVPSTYDVLGYFHQKDRNSDFTHWLKSLLVDALEQQNH</sequence>
<gene>
    <name evidence="6" type="ORF">ATN88_21390</name>
</gene>
<dbReference type="EMBL" id="LNTY01000018">
    <property type="protein sequence ID" value="KXF82619.1"/>
    <property type="molecule type" value="Genomic_DNA"/>
</dbReference>
<dbReference type="InterPro" id="IPR005119">
    <property type="entry name" value="LysR_subst-bd"/>
</dbReference>
<reference evidence="6 7" key="1">
    <citation type="submission" date="2015-11" db="EMBL/GenBank/DDBJ databases">
        <title>Genomic Taxonomy of the Vibrionaceae.</title>
        <authorList>
            <person name="Gomez-Gil B."/>
            <person name="Enciso-Ibarra J."/>
        </authorList>
    </citation>
    <scope>NUCLEOTIDE SEQUENCE [LARGE SCALE GENOMIC DNA]</scope>
    <source>
        <strain evidence="6 7">CAIM 912</strain>
    </source>
</reference>
<dbReference type="PROSITE" id="PS50931">
    <property type="entry name" value="HTH_LYSR"/>
    <property type="match status" value="1"/>
</dbReference>
<dbReference type="InterPro" id="IPR050389">
    <property type="entry name" value="LysR-type_TF"/>
</dbReference>
<dbReference type="AlphaFoldDB" id="A0A135IB03"/>
<evidence type="ECO:0000313" key="7">
    <source>
        <dbReference type="Proteomes" id="UP000070529"/>
    </source>
</evidence>
<dbReference type="SUPFAM" id="SSF46785">
    <property type="entry name" value="Winged helix' DNA-binding domain"/>
    <property type="match status" value="1"/>
</dbReference>
<dbReference type="InterPro" id="IPR036390">
    <property type="entry name" value="WH_DNA-bd_sf"/>
</dbReference>
<dbReference type="RefSeq" id="WP_067412970.1">
    <property type="nucleotide sequence ID" value="NZ_LNTY01000018.1"/>
</dbReference>
<dbReference type="PRINTS" id="PR00039">
    <property type="entry name" value="HTHLYSR"/>
</dbReference>
<organism evidence="6 7">
    <name type="scientific">Enterovibrio coralii</name>
    <dbReference type="NCBI Taxonomy" id="294935"/>
    <lineage>
        <taxon>Bacteria</taxon>
        <taxon>Pseudomonadati</taxon>
        <taxon>Pseudomonadota</taxon>
        <taxon>Gammaproteobacteria</taxon>
        <taxon>Vibrionales</taxon>
        <taxon>Vibrionaceae</taxon>
        <taxon>Enterovibrio</taxon>
    </lineage>
</organism>
<evidence type="ECO:0000256" key="2">
    <source>
        <dbReference type="ARBA" id="ARBA00023015"/>
    </source>
</evidence>
<dbReference type="PANTHER" id="PTHR30118">
    <property type="entry name" value="HTH-TYPE TRANSCRIPTIONAL REGULATOR LEUO-RELATED"/>
    <property type="match status" value="1"/>
</dbReference>
<evidence type="ECO:0000256" key="4">
    <source>
        <dbReference type="ARBA" id="ARBA00023163"/>
    </source>
</evidence>
<dbReference type="InterPro" id="IPR000847">
    <property type="entry name" value="LysR_HTH_N"/>
</dbReference>
<comment type="caution">
    <text evidence="6">The sequence shown here is derived from an EMBL/GenBank/DDBJ whole genome shotgun (WGS) entry which is preliminary data.</text>
</comment>
<dbReference type="Gene3D" id="1.10.10.10">
    <property type="entry name" value="Winged helix-like DNA-binding domain superfamily/Winged helix DNA-binding domain"/>
    <property type="match status" value="1"/>
</dbReference>
<dbReference type="STRING" id="294935.ATN88_21390"/>
<name>A0A135IB03_9GAMM</name>
<dbReference type="InterPro" id="IPR036388">
    <property type="entry name" value="WH-like_DNA-bd_sf"/>
</dbReference>
<dbReference type="Pfam" id="PF00126">
    <property type="entry name" value="HTH_1"/>
    <property type="match status" value="1"/>
</dbReference>
<dbReference type="GO" id="GO:0003677">
    <property type="term" value="F:DNA binding"/>
    <property type="evidence" value="ECO:0007669"/>
    <property type="project" value="UniProtKB-KW"/>
</dbReference>
<evidence type="ECO:0000259" key="5">
    <source>
        <dbReference type="PROSITE" id="PS50931"/>
    </source>
</evidence>
<keyword evidence="7" id="KW-1185">Reference proteome</keyword>
<keyword evidence="3" id="KW-0238">DNA-binding</keyword>
<comment type="similarity">
    <text evidence="1">Belongs to the LysR transcriptional regulatory family.</text>
</comment>
<protein>
    <submittedName>
        <fullName evidence="6">LysR family transcriptional regulator</fullName>
    </submittedName>
</protein>
<evidence type="ECO:0000256" key="3">
    <source>
        <dbReference type="ARBA" id="ARBA00023125"/>
    </source>
</evidence>
<proteinExistence type="inferred from homology"/>
<dbReference type="OrthoDB" id="6395715at2"/>
<keyword evidence="2" id="KW-0805">Transcription regulation</keyword>
<keyword evidence="4" id="KW-0804">Transcription</keyword>
<dbReference type="PANTHER" id="PTHR30118:SF15">
    <property type="entry name" value="TRANSCRIPTIONAL REGULATORY PROTEIN"/>
    <property type="match status" value="1"/>
</dbReference>
<dbReference type="Proteomes" id="UP000070529">
    <property type="component" value="Unassembled WGS sequence"/>
</dbReference>
<dbReference type="GO" id="GO:0003700">
    <property type="term" value="F:DNA-binding transcription factor activity"/>
    <property type="evidence" value="ECO:0007669"/>
    <property type="project" value="InterPro"/>
</dbReference>
<dbReference type="SUPFAM" id="SSF53850">
    <property type="entry name" value="Periplasmic binding protein-like II"/>
    <property type="match status" value="1"/>
</dbReference>
<evidence type="ECO:0000256" key="1">
    <source>
        <dbReference type="ARBA" id="ARBA00009437"/>
    </source>
</evidence>
<dbReference type="Pfam" id="PF03466">
    <property type="entry name" value="LysR_substrate"/>
    <property type="match status" value="1"/>
</dbReference>
<dbReference type="Gene3D" id="3.40.190.10">
    <property type="entry name" value="Periplasmic binding protein-like II"/>
    <property type="match status" value="2"/>
</dbReference>
<feature type="domain" description="HTH lysR-type" evidence="5">
    <location>
        <begin position="9"/>
        <end position="66"/>
    </location>
</feature>
<evidence type="ECO:0000313" key="6">
    <source>
        <dbReference type="EMBL" id="KXF82619.1"/>
    </source>
</evidence>
<accession>A0A135IB03</accession>